<sequence>MYALLLKPSYRVDLETKKLVLKFIHKLALSDRVADKYKFQLFLKDWGGFSALFNNSPHMTVLLQDFEVVQIFLDLIKHGPSYDIFGLLHLLDQLSQSPVKFRILALNAFMNAFNNFSKFVTEVLNQLPSFPDSFFRLLIKCPRENPHRLERISISRFGLGGIRLPQQSQRKIYSKGVGSTNDSGHGSSLASQNEELHSSRHSSVSHNDTECVFHDSSNAYICEERKYLKVVSSLDSLSSSIMKMNSAADENHPGIKLDPVYQSNIYDVGRNSFNPSIVYPTNDHQHDATYNNINDNMNNSSDMCLENIKIMEENLTELTIKCLHKILWSSGHLERWHLSTTIANDDPWVVYYRAVVSFMNISSQYILMKPSFWIIQRLFELIICSLKQSLPNYSQNLSFPGAIDGEKVQKIVYLFMVFLGDTTCNHTNFIDDEYRVELMEMLLGLLSESLLIWELNASKWKEVHALAMHLLLWWITDTSYSQPNLCIRALAKLHYIICQFENKSCYEEIAFLMYRLDKVIEMWSRLEELHMSMDEMREMEEISENSNDHSKDIIVNIDQNDIIGSISSEIYTSNVYNERDSSRIVTTTAANVRNVMNRTGSKYRNLFLYLTPIIFKIFNDHSKSLELDKWTPNLPELKSDFFEKFKIYRAIPHGEWQVFLNNQLQPAVESYTSRYIVSAASSQSLHRAEANEDISRSRHDQKCRLDNMSFKLHSFLSPDTSDHLDNMSSNLSICSTNCEDLAQHSLSRTRRYVVSMGIPSVNKADISQSPVLVAHRQLEEQKRSNKSLELERQNQQLTYWQALSYQLMHTSSCAPWFISYKKVQHWRLCELETICRMRPKLEPNLDFNSHMDASAERDGLSLSDFVHLRMQPVSVGSYNCGQTLSTISVCNSSSTLKTSSSASSLEPLHIDVMEKTTDDSKNVYLLKQIIRYPQLSNQTSFEENDFQVEPIADNDDTYKEDDEFYFNDDRRGTLIPDSSLKTPSSDNKISLNSPTFELPNESNVSAKTLISSINYSQLNNSVISNKLNSPHSVTSRSSKDSIVNYLPQVQKGKGILLSVNAQMIVAIKVIQGILTLTQNRLTFDASVDNLLPSSNTDDRNANYTNADQLRIPPGYKIISKKLNTNEIKSDNFNHQFYIRYRWSLLKLREIHLRRYNLRRSAIEIFFDNNSNYFFNFETSIRNKFYSLVMSLRLPRLIYNQGRNPRETLKLSGLTERWVNREISNFEYLMRLNTIAGRTFNDLGQYPVFPWILADYTSSEINLNSPQTFRDLSRPIGLANPKFIDEIRKKYNSFEDPSGIMQKFHHGTHYSSAAGVLHYLVRLEPFTTYHVNLHGNKFDVADRQFYSIPNAWRFILDNPNDNKELIPEFFFLPEFLRNSDNFDLGCRQYNQNRIHDVELPAWASSPEEFIRKHRGALESDYVSSHLHMWIDLIFGYKQRGPASVEALNVFNFVTYEGAVDLDKIANTSERKAMESMIQNFGQTPTQLLKEPHPRRLTYFEWLSLLIHQCRLPIISLLSNTVFKSDDLIHKHSSPVQTVFQQDTVTISKLTTPNNPKSTKLFQRLLSDTGGSEYFNSIFNTHTLLDKLESINRKWCVSKHPHLNDFGIIIKTLKLKQNSSTQQNLIFLAIIPAFCHPPRTDSTMLYSLNKNSFYSERNNHTNISKTHLSSTGSFSLLAAAAAASTESELSATYKNKLPRTLIQQNYSLVQKTSWERLASAVFTVNNRGIVNRYFWVPSDQLQTMNDIVDIELLEQYDLFCDSYRSPQYGSIGPLDHSWIQFIQDTNYTKIDELFCLDGFKIRQSSSTKHCIVGSNLFALSLDDKWLFAGGRWDGRLTIYNMHKSQVKAILTSPHSETISCVAIDSACSLVDRHPFVYRGDYEKMSKSSTIQPESSTKTRYIITGSRDGTCAVWDFDMLDGEDDDLISEIRYDESPFGYFSGTDSSLSSLNQSISSSRNVFFGSQDTLSTSPDLESTNDKGQIISRRRAVSTERFETEDEQNFSSMLLLTTLDLPQVNCSLQYKYAGIGFYPSNSSTLNQRQSKSLAKIIRYFHGSSCGAPVTCVGLNICLDTALMATDFSNEVYLFSVRLSNWSRVLKLGVLVSESNDLHFPINIYPDTQIFSCTNAYCVHHLLIAPRLGLIYVQWNLTLQRNAHSYITNKQEIGPQLSLFNSTGEKLTEISPLTYTPDYIKLSLSERDQIVVTRILLTSTPILSRCNIQKEEDCDQNVEQLVDDSNDVISQHILMSFSTGHFMIILAETLIPIHCIKLDEGITDMSLLSSLTPSGHLIEGVHLMLSLINNRLTIFQTIREKKQIV</sequence>
<dbReference type="InterPro" id="IPR015943">
    <property type="entry name" value="WD40/YVTN_repeat-like_dom_sf"/>
</dbReference>
<dbReference type="STRING" id="6182.A0A4Z2DLB6"/>
<dbReference type="PANTHER" id="PTHR13743">
    <property type="entry name" value="BEIGE/BEACH-RELATED"/>
    <property type="match status" value="1"/>
</dbReference>
<dbReference type="SUPFAM" id="SSF81837">
    <property type="entry name" value="BEACH domain"/>
    <property type="match status" value="1"/>
</dbReference>
<dbReference type="Pfam" id="PF14844">
    <property type="entry name" value="PH_BEACH"/>
    <property type="match status" value="1"/>
</dbReference>
<evidence type="ECO:0000256" key="3">
    <source>
        <dbReference type="SAM" id="MobiDB-lite"/>
    </source>
</evidence>
<reference evidence="6 7" key="1">
    <citation type="submission" date="2019-03" db="EMBL/GenBank/DDBJ databases">
        <title>An improved genome assembly of the fluke Schistosoma japonicum.</title>
        <authorList>
            <person name="Hu W."/>
            <person name="Luo F."/>
            <person name="Yin M."/>
            <person name="Mo X."/>
            <person name="Sun C."/>
            <person name="Wu Q."/>
            <person name="Zhu B."/>
            <person name="Xiang M."/>
            <person name="Wang J."/>
            <person name="Wang Y."/>
            <person name="Zhang T."/>
            <person name="Xu B."/>
            <person name="Zheng H."/>
            <person name="Feng Z."/>
        </authorList>
    </citation>
    <scope>NUCLEOTIDE SEQUENCE [LARGE SCALE GENOMIC DNA]</scope>
    <source>
        <strain evidence="6">HuSjv2</strain>
        <tissue evidence="6">Worms</tissue>
    </source>
</reference>
<evidence type="ECO:0000256" key="1">
    <source>
        <dbReference type="ARBA" id="ARBA00022574"/>
    </source>
</evidence>
<keyword evidence="2" id="KW-0677">Repeat</keyword>
<dbReference type="GO" id="GO:0016020">
    <property type="term" value="C:membrane"/>
    <property type="evidence" value="ECO:0007669"/>
    <property type="project" value="TreeGrafter"/>
</dbReference>
<dbReference type="InterPro" id="IPR000409">
    <property type="entry name" value="BEACH_dom"/>
</dbReference>
<feature type="domain" description="BEACH" evidence="4">
    <location>
        <begin position="1202"/>
        <end position="1494"/>
    </location>
</feature>
<dbReference type="InterPro" id="IPR001680">
    <property type="entry name" value="WD40_rpt"/>
</dbReference>
<dbReference type="Pfam" id="PF16057">
    <property type="entry name" value="DUF4800"/>
    <property type="match status" value="2"/>
</dbReference>
<evidence type="ECO:0000313" key="6">
    <source>
        <dbReference type="EMBL" id="TNN17334.1"/>
    </source>
</evidence>
<dbReference type="Proteomes" id="UP000311919">
    <property type="component" value="Unassembled WGS sequence"/>
</dbReference>
<dbReference type="PANTHER" id="PTHR13743:SF112">
    <property type="entry name" value="BEACH DOMAIN-CONTAINING PROTEIN"/>
    <property type="match status" value="1"/>
</dbReference>
<dbReference type="Gene3D" id="2.130.10.10">
    <property type="entry name" value="YVTN repeat-like/Quinoprotein amine dehydrogenase"/>
    <property type="match status" value="1"/>
</dbReference>
<dbReference type="Pfam" id="PF02138">
    <property type="entry name" value="Beach"/>
    <property type="match status" value="1"/>
</dbReference>
<dbReference type="CDD" id="cd01201">
    <property type="entry name" value="PH_BEACH"/>
    <property type="match status" value="1"/>
</dbReference>
<evidence type="ECO:0000256" key="2">
    <source>
        <dbReference type="ARBA" id="ARBA00022737"/>
    </source>
</evidence>
<evidence type="ECO:0000259" key="4">
    <source>
        <dbReference type="PROSITE" id="PS50197"/>
    </source>
</evidence>
<dbReference type="GO" id="GO:0019901">
    <property type="term" value="F:protein kinase binding"/>
    <property type="evidence" value="ECO:0007669"/>
    <property type="project" value="TreeGrafter"/>
</dbReference>
<keyword evidence="7" id="KW-1185">Reference proteome</keyword>
<gene>
    <name evidence="6" type="ORF">EWB00_011233</name>
</gene>
<dbReference type="GO" id="GO:0005829">
    <property type="term" value="C:cytosol"/>
    <property type="evidence" value="ECO:0007669"/>
    <property type="project" value="TreeGrafter"/>
</dbReference>
<organism evidence="6 7">
    <name type="scientific">Schistosoma japonicum</name>
    <name type="common">Blood fluke</name>
    <dbReference type="NCBI Taxonomy" id="6182"/>
    <lineage>
        <taxon>Eukaryota</taxon>
        <taxon>Metazoa</taxon>
        <taxon>Spiralia</taxon>
        <taxon>Lophotrochozoa</taxon>
        <taxon>Platyhelminthes</taxon>
        <taxon>Trematoda</taxon>
        <taxon>Digenea</taxon>
        <taxon>Strigeidida</taxon>
        <taxon>Schistosomatoidea</taxon>
        <taxon>Schistosomatidae</taxon>
        <taxon>Schistosoma</taxon>
    </lineage>
</organism>
<feature type="domain" description="BEACH-type PH" evidence="5">
    <location>
        <begin position="1050"/>
        <end position="1189"/>
    </location>
</feature>
<dbReference type="InterPro" id="IPR050865">
    <property type="entry name" value="BEACH_Domain"/>
</dbReference>
<dbReference type="SUPFAM" id="SSF50729">
    <property type="entry name" value="PH domain-like"/>
    <property type="match status" value="1"/>
</dbReference>
<protein>
    <submittedName>
        <fullName evidence="6">Neurobeachin-like protein</fullName>
    </submittedName>
</protein>
<accession>A0A4Z2DLB6</accession>
<dbReference type="GO" id="GO:0008104">
    <property type="term" value="P:intracellular protein localization"/>
    <property type="evidence" value="ECO:0007669"/>
    <property type="project" value="TreeGrafter"/>
</dbReference>
<feature type="region of interest" description="Disordered" evidence="3">
    <location>
        <begin position="173"/>
        <end position="203"/>
    </location>
</feature>
<dbReference type="PROSITE" id="PS51783">
    <property type="entry name" value="PH_BEACH"/>
    <property type="match status" value="1"/>
</dbReference>
<proteinExistence type="predicted"/>
<evidence type="ECO:0000259" key="5">
    <source>
        <dbReference type="PROSITE" id="PS51783"/>
    </source>
</evidence>
<dbReference type="InterPro" id="IPR023362">
    <property type="entry name" value="PH-BEACH_dom"/>
</dbReference>
<dbReference type="Gene3D" id="2.30.29.30">
    <property type="entry name" value="Pleckstrin-homology domain (PH domain)/Phosphotyrosine-binding domain (PTB)"/>
    <property type="match status" value="1"/>
</dbReference>
<dbReference type="SMART" id="SM01026">
    <property type="entry name" value="Beach"/>
    <property type="match status" value="1"/>
</dbReference>
<dbReference type="Gene3D" id="1.10.1540.10">
    <property type="entry name" value="BEACH domain"/>
    <property type="match status" value="1"/>
</dbReference>
<dbReference type="SMART" id="SM00320">
    <property type="entry name" value="WD40"/>
    <property type="match status" value="2"/>
</dbReference>
<dbReference type="EMBL" id="SKCS01000094">
    <property type="protein sequence ID" value="TNN17334.1"/>
    <property type="molecule type" value="Genomic_DNA"/>
</dbReference>
<evidence type="ECO:0000313" key="7">
    <source>
        <dbReference type="Proteomes" id="UP000311919"/>
    </source>
</evidence>
<dbReference type="OrthoDB" id="26681at2759"/>
<feature type="compositionally biased region" description="Polar residues" evidence="3">
    <location>
        <begin position="173"/>
        <end position="193"/>
    </location>
</feature>
<dbReference type="SUPFAM" id="SSF50978">
    <property type="entry name" value="WD40 repeat-like"/>
    <property type="match status" value="1"/>
</dbReference>
<name>A0A4Z2DLB6_SCHJA</name>
<keyword evidence="1" id="KW-0853">WD repeat</keyword>
<dbReference type="PROSITE" id="PS50197">
    <property type="entry name" value="BEACH"/>
    <property type="match status" value="1"/>
</dbReference>
<dbReference type="InterPro" id="IPR011993">
    <property type="entry name" value="PH-like_dom_sf"/>
</dbReference>
<comment type="caution">
    <text evidence="6">The sequence shown here is derived from an EMBL/GenBank/DDBJ whole genome shotgun (WGS) entry which is preliminary data.</text>
</comment>
<dbReference type="InterPro" id="IPR036322">
    <property type="entry name" value="WD40_repeat_dom_sf"/>
</dbReference>
<dbReference type="InterPro" id="IPR036372">
    <property type="entry name" value="BEACH_dom_sf"/>
</dbReference>
<dbReference type="FunFam" id="1.10.1540.10:FF:000001">
    <property type="entry name" value="neurobeachin isoform X1"/>
    <property type="match status" value="1"/>
</dbReference>
<dbReference type="CDD" id="cd06071">
    <property type="entry name" value="Beach"/>
    <property type="match status" value="1"/>
</dbReference>